<protein>
    <recommendedName>
        <fullName evidence="3">WAP domain-containing protein</fullName>
    </recommendedName>
</protein>
<reference evidence="1" key="3">
    <citation type="submission" date="2025-08" db="UniProtKB">
        <authorList>
            <consortium name="Ensembl"/>
        </authorList>
    </citation>
    <scope>IDENTIFICATION</scope>
    <source>
        <strain evidence="1">JP 163 A</strain>
    </source>
</reference>
<keyword evidence="2" id="KW-1185">Reference proteome</keyword>
<name>A0A3B5QH44_XIPMA</name>
<evidence type="ECO:0008006" key="3">
    <source>
        <dbReference type="Google" id="ProtNLM"/>
    </source>
</evidence>
<dbReference type="AlphaFoldDB" id="A0A3B5QH44"/>
<reference evidence="1" key="4">
    <citation type="submission" date="2025-09" db="UniProtKB">
        <authorList>
            <consortium name="Ensembl"/>
        </authorList>
    </citation>
    <scope>IDENTIFICATION</scope>
    <source>
        <strain evidence="1">JP 163 A</strain>
    </source>
</reference>
<proteinExistence type="predicted"/>
<organism evidence="1 2">
    <name type="scientific">Xiphophorus maculatus</name>
    <name type="common">Southern platyfish</name>
    <name type="synonym">Platypoecilus maculatus</name>
    <dbReference type="NCBI Taxonomy" id="8083"/>
    <lineage>
        <taxon>Eukaryota</taxon>
        <taxon>Metazoa</taxon>
        <taxon>Chordata</taxon>
        <taxon>Craniata</taxon>
        <taxon>Vertebrata</taxon>
        <taxon>Euteleostomi</taxon>
        <taxon>Actinopterygii</taxon>
        <taxon>Neopterygii</taxon>
        <taxon>Teleostei</taxon>
        <taxon>Neoteleostei</taxon>
        <taxon>Acanthomorphata</taxon>
        <taxon>Ovalentaria</taxon>
        <taxon>Atherinomorphae</taxon>
        <taxon>Cyprinodontiformes</taxon>
        <taxon>Poeciliidae</taxon>
        <taxon>Poeciliinae</taxon>
        <taxon>Xiphophorus</taxon>
    </lineage>
</organism>
<accession>A0A3B5QH44</accession>
<evidence type="ECO:0000313" key="1">
    <source>
        <dbReference type="Ensembl" id="ENSXMAP00000030854.1"/>
    </source>
</evidence>
<dbReference type="GeneTree" id="ENSGT01110000271458"/>
<evidence type="ECO:0000313" key="2">
    <source>
        <dbReference type="Proteomes" id="UP000002852"/>
    </source>
</evidence>
<dbReference type="Proteomes" id="UP000002852">
    <property type="component" value="Unassembled WGS sequence"/>
</dbReference>
<dbReference type="InParanoid" id="A0A3B5QH44"/>
<sequence>MFLGKQNTIVLKSQCHSILPVYLSKTRSLPRNLRIFCSCTVNQKCCFNGCDYICTPGVPEKPGRAKKCCPTSCGHACRQP</sequence>
<dbReference type="Ensembl" id="ENSXMAT00000034450.1">
    <property type="protein sequence ID" value="ENSXMAP00000030854.1"/>
    <property type="gene ID" value="ENSXMAG00000027521.1"/>
</dbReference>
<reference evidence="2" key="2">
    <citation type="journal article" date="2013" name="Nat. Genet.">
        <title>The genome of the platyfish, Xiphophorus maculatus, provides insights into evolutionary adaptation and several complex traits.</title>
        <authorList>
            <person name="Schartl M."/>
            <person name="Walter R.B."/>
            <person name="Shen Y."/>
            <person name="Garcia T."/>
            <person name="Catchen J."/>
            <person name="Amores A."/>
            <person name="Braasch I."/>
            <person name="Chalopin D."/>
            <person name="Volff J.N."/>
            <person name="Lesch K.P."/>
            <person name="Bisazza A."/>
            <person name="Minx P."/>
            <person name="Hillier L."/>
            <person name="Wilson R.K."/>
            <person name="Fuerstenberg S."/>
            <person name="Boore J."/>
            <person name="Searle S."/>
            <person name="Postlethwait J.H."/>
            <person name="Warren W.C."/>
        </authorList>
    </citation>
    <scope>NUCLEOTIDE SEQUENCE [LARGE SCALE GENOMIC DNA]</scope>
    <source>
        <strain evidence="2">JP 163 A</strain>
    </source>
</reference>
<reference evidence="2" key="1">
    <citation type="submission" date="2012-01" db="EMBL/GenBank/DDBJ databases">
        <authorList>
            <person name="Walter R."/>
            <person name="Schartl M."/>
            <person name="Warren W."/>
        </authorList>
    </citation>
    <scope>NUCLEOTIDE SEQUENCE [LARGE SCALE GENOMIC DNA]</scope>
    <source>
        <strain evidence="2">JP 163 A</strain>
    </source>
</reference>